<dbReference type="InterPro" id="IPR016181">
    <property type="entry name" value="Acyl_CoA_acyltransferase"/>
</dbReference>
<evidence type="ECO:0000313" key="1">
    <source>
        <dbReference type="EMBL" id="MDR8019906.1"/>
    </source>
</evidence>
<protein>
    <recommendedName>
        <fullName evidence="3">GNAT family N-acetyltransferase</fullName>
    </recommendedName>
</protein>
<keyword evidence="2" id="KW-1185">Reference proteome</keyword>
<gene>
    <name evidence="1" type="ORF">RIL96_10065</name>
</gene>
<dbReference type="Gene3D" id="3.40.630.30">
    <property type="match status" value="1"/>
</dbReference>
<evidence type="ECO:0000313" key="2">
    <source>
        <dbReference type="Proteomes" id="UP001251870"/>
    </source>
</evidence>
<reference evidence="1 2" key="1">
    <citation type="submission" date="2023-09" db="EMBL/GenBank/DDBJ databases">
        <title>Description of three actinobacteria isolated from air of manufacturing shop in a pharmaceutical factory.</title>
        <authorList>
            <person name="Zhang D.-F."/>
        </authorList>
    </citation>
    <scope>NUCLEOTIDE SEQUENCE [LARGE SCALE GENOMIC DNA]</scope>
    <source>
        <strain evidence="1 2">LY-0111</strain>
    </source>
</reference>
<accession>A0ABU2DTS3</accession>
<organism evidence="1 2">
    <name type="scientific">Nesterenkonia aerolata</name>
    <dbReference type="NCBI Taxonomy" id="3074079"/>
    <lineage>
        <taxon>Bacteria</taxon>
        <taxon>Bacillati</taxon>
        <taxon>Actinomycetota</taxon>
        <taxon>Actinomycetes</taxon>
        <taxon>Micrococcales</taxon>
        <taxon>Micrococcaceae</taxon>
        <taxon>Nesterenkonia</taxon>
    </lineage>
</organism>
<sequence>MDVESAQIRDAVVDDATGIARVHVDSWRETYSGVLDERFFDEEAYQGRVTMWNSYLRLDPRPGRMVVAVREGQIIGFANSGKATGPDAEHGFPVSRPLHLFAIYLLASAHGAGIGAIRG</sequence>
<evidence type="ECO:0008006" key="3">
    <source>
        <dbReference type="Google" id="ProtNLM"/>
    </source>
</evidence>
<proteinExistence type="predicted"/>
<comment type="caution">
    <text evidence="1">The sequence shown here is derived from an EMBL/GenBank/DDBJ whole genome shotgun (WGS) entry which is preliminary data.</text>
</comment>
<dbReference type="SUPFAM" id="SSF55729">
    <property type="entry name" value="Acyl-CoA N-acyltransferases (Nat)"/>
    <property type="match status" value="1"/>
</dbReference>
<name>A0ABU2DTS3_9MICC</name>
<dbReference type="EMBL" id="JAVKGR010000013">
    <property type="protein sequence ID" value="MDR8019906.1"/>
    <property type="molecule type" value="Genomic_DNA"/>
</dbReference>
<dbReference type="Proteomes" id="UP001251870">
    <property type="component" value="Unassembled WGS sequence"/>
</dbReference>
<dbReference type="RefSeq" id="WP_310548893.1">
    <property type="nucleotide sequence ID" value="NZ_JAVKGR010000013.1"/>
</dbReference>